<dbReference type="Pfam" id="PF03732">
    <property type="entry name" value="Retrotrans_gag"/>
    <property type="match status" value="1"/>
</dbReference>
<sequence>MAGENIDNLTMEQYLTLTRGNQARGVVRPEIGGNVNFEIKSQFIRELREDTFLRNKNNDAHEHIERVLDVVCLFNILGVARDAVVLCVFPITLTGATKRWVDRLTSRTISTWDLLKKAFIQRYYPPSKTAKQLEDIRNFNQEGEKTLNQAWERYNDLLYKCLTHDINRHRKTMADHSEKWHDSLPSQSLCNSNNSEGMAFILCDGPHLDKECPLNKDAKSVEEVKNDEGHSSPFIRTKDRVGTHGYYTGVDNRLPFGEKNPSLEELINKHLEESARSSSEMELMKEDHAKVATEVPTLSVGQCKAVYDDAPINKASSKKAIEIHEVSFIDKHEDDNLPSKDLGASINVMSKSMFEHLKLANLKEMNMLVEMADMTKKNTLVEYMILSGTDNRPPMLDKDLVIRTNKYAELSTAKKIQADCDMKATNIILQGLLADIYSLVNHHRVAKDLWERVYLPPEWSKFVTDVKLVKDFHTSNYYQLHAYLEQHELHANEVRLMRERNQDPLALIANQQMTPPQFNFYQSSYNNPQLQPEFSPSHYGSNQPLIYLSITTST</sequence>
<organism evidence="2">
    <name type="scientific">Tanacetum cinerariifolium</name>
    <name type="common">Dalmatian daisy</name>
    <name type="synonym">Chrysanthemum cinerariifolium</name>
    <dbReference type="NCBI Taxonomy" id="118510"/>
    <lineage>
        <taxon>Eukaryota</taxon>
        <taxon>Viridiplantae</taxon>
        <taxon>Streptophyta</taxon>
        <taxon>Embryophyta</taxon>
        <taxon>Tracheophyta</taxon>
        <taxon>Spermatophyta</taxon>
        <taxon>Magnoliopsida</taxon>
        <taxon>eudicotyledons</taxon>
        <taxon>Gunneridae</taxon>
        <taxon>Pentapetalae</taxon>
        <taxon>asterids</taxon>
        <taxon>campanulids</taxon>
        <taxon>Asterales</taxon>
        <taxon>Asteraceae</taxon>
        <taxon>Asteroideae</taxon>
        <taxon>Anthemideae</taxon>
        <taxon>Anthemidinae</taxon>
        <taxon>Tanacetum</taxon>
    </lineage>
</organism>
<evidence type="ECO:0000313" key="2">
    <source>
        <dbReference type="EMBL" id="GEU42353.1"/>
    </source>
</evidence>
<name>A0A6L2JZA8_TANCI</name>
<evidence type="ECO:0000259" key="1">
    <source>
        <dbReference type="Pfam" id="PF03732"/>
    </source>
</evidence>
<dbReference type="EMBL" id="BKCJ010001558">
    <property type="protein sequence ID" value="GEU42353.1"/>
    <property type="molecule type" value="Genomic_DNA"/>
</dbReference>
<comment type="caution">
    <text evidence="2">The sequence shown here is derived from an EMBL/GenBank/DDBJ whole genome shotgun (WGS) entry which is preliminary data.</text>
</comment>
<proteinExistence type="predicted"/>
<accession>A0A6L2JZA8</accession>
<dbReference type="PANTHER" id="PTHR33223:SF11">
    <property type="entry name" value="ELEMENT PROTEIN, PUTATIVE-RELATED"/>
    <property type="match status" value="1"/>
</dbReference>
<dbReference type="PANTHER" id="PTHR33223">
    <property type="entry name" value="CCHC-TYPE DOMAIN-CONTAINING PROTEIN"/>
    <property type="match status" value="1"/>
</dbReference>
<dbReference type="AlphaFoldDB" id="A0A6L2JZA8"/>
<gene>
    <name evidence="2" type="ORF">Tci_014331</name>
</gene>
<protein>
    <recommendedName>
        <fullName evidence="1">Retrotransposon gag domain-containing protein</fullName>
    </recommendedName>
</protein>
<reference evidence="2" key="1">
    <citation type="journal article" date="2019" name="Sci. Rep.">
        <title>Draft genome of Tanacetum cinerariifolium, the natural source of mosquito coil.</title>
        <authorList>
            <person name="Yamashiro T."/>
            <person name="Shiraishi A."/>
            <person name="Satake H."/>
            <person name="Nakayama K."/>
        </authorList>
    </citation>
    <scope>NUCLEOTIDE SEQUENCE</scope>
</reference>
<feature type="domain" description="Retrotransposon gag" evidence="1">
    <location>
        <begin position="88"/>
        <end position="165"/>
    </location>
</feature>
<dbReference type="InterPro" id="IPR005162">
    <property type="entry name" value="Retrotrans_gag_dom"/>
</dbReference>